<dbReference type="GO" id="GO:0005506">
    <property type="term" value="F:iron ion binding"/>
    <property type="evidence" value="ECO:0007669"/>
    <property type="project" value="InterPro"/>
</dbReference>
<evidence type="ECO:0000256" key="1">
    <source>
        <dbReference type="ARBA" id="ARBA00022448"/>
    </source>
</evidence>
<dbReference type="Proteomes" id="UP001212189">
    <property type="component" value="Chromosome"/>
</dbReference>
<dbReference type="GO" id="GO:0020037">
    <property type="term" value="F:heme binding"/>
    <property type="evidence" value="ECO:0007669"/>
    <property type="project" value="InterPro"/>
</dbReference>
<keyword evidence="6" id="KW-0732">Signal</keyword>
<feature type="signal peptide" evidence="6">
    <location>
        <begin position="1"/>
        <end position="24"/>
    </location>
</feature>
<dbReference type="PRINTS" id="PR00607">
    <property type="entry name" value="CYTCHROMECIE"/>
</dbReference>
<keyword evidence="1" id="KW-0813">Transport</keyword>
<evidence type="ECO:0000256" key="4">
    <source>
        <dbReference type="ARBA" id="ARBA00022982"/>
    </source>
</evidence>
<dbReference type="RefSeq" id="WP_269818884.1">
    <property type="nucleotide sequence ID" value="NZ_CP114976.1"/>
</dbReference>
<dbReference type="EMBL" id="CP114976">
    <property type="protein sequence ID" value="WBE25940.1"/>
    <property type="molecule type" value="Genomic_DNA"/>
</dbReference>
<dbReference type="InterPro" id="IPR036909">
    <property type="entry name" value="Cyt_c-like_dom_sf"/>
</dbReference>
<evidence type="ECO:0000256" key="3">
    <source>
        <dbReference type="ARBA" id="ARBA00022723"/>
    </source>
</evidence>
<keyword evidence="4" id="KW-0249">Electron transport</keyword>
<evidence type="ECO:0000313" key="8">
    <source>
        <dbReference type="EMBL" id="WBE25940.1"/>
    </source>
</evidence>
<organism evidence="8 9">
    <name type="scientific">Denitrificimonas caeni</name>
    <dbReference type="NCBI Taxonomy" id="521720"/>
    <lineage>
        <taxon>Bacteria</taxon>
        <taxon>Pseudomonadati</taxon>
        <taxon>Pseudomonadota</taxon>
        <taxon>Gammaproteobacteria</taxon>
        <taxon>Pseudomonadales</taxon>
        <taxon>Pseudomonadaceae</taxon>
        <taxon>Denitrificimonas</taxon>
    </lineage>
</organism>
<name>A0AAE9VT68_9GAMM</name>
<evidence type="ECO:0000256" key="2">
    <source>
        <dbReference type="ARBA" id="ARBA00022617"/>
    </source>
</evidence>
<dbReference type="PANTHER" id="PTHR40942">
    <property type="match status" value="1"/>
</dbReference>
<evidence type="ECO:0000256" key="5">
    <source>
        <dbReference type="ARBA" id="ARBA00023004"/>
    </source>
</evidence>
<feature type="chain" id="PRO_5042297800" evidence="6">
    <location>
        <begin position="25"/>
        <end position="155"/>
    </location>
</feature>
<evidence type="ECO:0000259" key="7">
    <source>
        <dbReference type="Pfam" id="PF13442"/>
    </source>
</evidence>
<evidence type="ECO:0000313" key="9">
    <source>
        <dbReference type="Proteomes" id="UP001212189"/>
    </source>
</evidence>
<keyword evidence="9" id="KW-1185">Reference proteome</keyword>
<proteinExistence type="predicted"/>
<dbReference type="KEGG" id="dce:O6P33_03620"/>
<sequence length="155" mass="15801">MNLIKKILLAQATVLALWTVSAQANIDENTVEEAIVVEIAQRIKPVAVVCVEGDECDKSAAVAGAADTGASTAAAGRDADAIINQYCSVCHATGLVGAPIIGETVVWQERADAKGGIEGLLATSISGINAMPPKGTCSDCTDDELMSAIKAMSGL</sequence>
<reference evidence="8 9" key="1">
    <citation type="submission" date="2022-12" db="EMBL/GenBank/DDBJ databases">
        <title>Coexistence and Characterization of a Novel Tigecycline Resistance gene tet(X) variant and blaNDM-1 in a Pseudomonas caeni Isolate of Chicken Origin.</title>
        <authorList>
            <person name="Lu X."/>
            <person name="Zhang L."/>
            <person name="Li R."/>
            <person name="Wang Z."/>
        </authorList>
    </citation>
    <scope>NUCLEOTIDE SEQUENCE [LARGE SCALE GENOMIC DNA]</scope>
    <source>
        <strain evidence="8 9">CE14</strain>
    </source>
</reference>
<feature type="domain" description="Cytochrome c" evidence="7">
    <location>
        <begin position="75"/>
        <end position="148"/>
    </location>
</feature>
<evidence type="ECO:0000256" key="6">
    <source>
        <dbReference type="SAM" id="SignalP"/>
    </source>
</evidence>
<dbReference type="AlphaFoldDB" id="A0AAE9VT68"/>
<dbReference type="SUPFAM" id="SSF46626">
    <property type="entry name" value="Cytochrome c"/>
    <property type="match status" value="1"/>
</dbReference>
<dbReference type="InterPro" id="IPR009056">
    <property type="entry name" value="Cyt_c-like_dom"/>
</dbReference>
<gene>
    <name evidence="8" type="ORF">O6P33_03620</name>
</gene>
<keyword evidence="2" id="KW-0349">Heme</keyword>
<keyword evidence="5" id="KW-0408">Iron</keyword>
<dbReference type="InterPro" id="IPR002323">
    <property type="entry name" value="Cyt_CIE"/>
</dbReference>
<dbReference type="PANTHER" id="PTHR40942:SF4">
    <property type="entry name" value="CYTOCHROME C5"/>
    <property type="match status" value="1"/>
</dbReference>
<dbReference type="Pfam" id="PF13442">
    <property type="entry name" value="Cytochrome_CBB3"/>
    <property type="match status" value="1"/>
</dbReference>
<protein>
    <submittedName>
        <fullName evidence="8">C-type cytochrome</fullName>
    </submittedName>
</protein>
<dbReference type="GO" id="GO:0009055">
    <property type="term" value="F:electron transfer activity"/>
    <property type="evidence" value="ECO:0007669"/>
    <property type="project" value="InterPro"/>
</dbReference>
<keyword evidence="3" id="KW-0479">Metal-binding</keyword>
<dbReference type="Gene3D" id="1.10.760.10">
    <property type="entry name" value="Cytochrome c-like domain"/>
    <property type="match status" value="1"/>
</dbReference>
<accession>A0AAE9VT68</accession>